<evidence type="ECO:0000256" key="4">
    <source>
        <dbReference type="ARBA" id="ARBA00022989"/>
    </source>
</evidence>
<dbReference type="Proteomes" id="UP000198728">
    <property type="component" value="Unassembled WGS sequence"/>
</dbReference>
<dbReference type="PANTHER" id="PTHR23427">
    <property type="entry name" value="SURFEIT LOCUS PROTEIN"/>
    <property type="match status" value="1"/>
</dbReference>
<dbReference type="OrthoDB" id="6079986at2"/>
<keyword evidence="8" id="KW-1185">Reference proteome</keyword>
<dbReference type="PROSITE" id="PS50895">
    <property type="entry name" value="SURF1"/>
    <property type="match status" value="1"/>
</dbReference>
<comment type="caution">
    <text evidence="6">Lacks conserved residue(s) required for the propagation of feature annotation.</text>
</comment>
<organism evidence="7 8">
    <name type="scientific">Tropicimonas isoalkanivorans</name>
    <dbReference type="NCBI Taxonomy" id="441112"/>
    <lineage>
        <taxon>Bacteria</taxon>
        <taxon>Pseudomonadati</taxon>
        <taxon>Pseudomonadota</taxon>
        <taxon>Alphaproteobacteria</taxon>
        <taxon>Rhodobacterales</taxon>
        <taxon>Roseobacteraceae</taxon>
        <taxon>Tropicimonas</taxon>
    </lineage>
</organism>
<evidence type="ECO:0000256" key="5">
    <source>
        <dbReference type="ARBA" id="ARBA00023136"/>
    </source>
</evidence>
<evidence type="ECO:0000256" key="6">
    <source>
        <dbReference type="RuleBase" id="RU363076"/>
    </source>
</evidence>
<dbReference type="STRING" id="441112.SAMN04488094_104197"/>
<proteinExistence type="inferred from homology"/>
<evidence type="ECO:0000256" key="2">
    <source>
        <dbReference type="ARBA" id="ARBA00007165"/>
    </source>
</evidence>
<dbReference type="CDD" id="cd06662">
    <property type="entry name" value="SURF1"/>
    <property type="match status" value="1"/>
</dbReference>
<dbReference type="GO" id="GO:0005886">
    <property type="term" value="C:plasma membrane"/>
    <property type="evidence" value="ECO:0007669"/>
    <property type="project" value="UniProtKB-SubCell"/>
</dbReference>
<evidence type="ECO:0000313" key="7">
    <source>
        <dbReference type="EMBL" id="SFC39024.1"/>
    </source>
</evidence>
<dbReference type="AlphaFoldDB" id="A0A1I1IS07"/>
<gene>
    <name evidence="7" type="ORF">SAMN04488094_104197</name>
</gene>
<sequence>MRRYLAPLLIGLGGAAVLIWLGVWQVHRLEWKTAILAEIDSRISAAPVDLPPVPDPEADRYLPVRVAGRTGARELHVLVSTRARGAGFRIIVPFQTDGGRRILLDRGFVPIDEKEAPRPPTRLEVTGNLYWPDERDRFTPDDDRAANYWFARDVDVMADVFGTEPVLVIARGTTGDDTSVSPLPLDTSGIPNDHLGYAVTWFGLAAVWLGMTGLQLWRISRRTL</sequence>
<dbReference type="EMBL" id="FOLG01000004">
    <property type="protein sequence ID" value="SFC39024.1"/>
    <property type="molecule type" value="Genomic_DNA"/>
</dbReference>
<dbReference type="Pfam" id="PF02104">
    <property type="entry name" value="SURF1"/>
    <property type="match status" value="1"/>
</dbReference>
<dbReference type="InterPro" id="IPR002994">
    <property type="entry name" value="Surf1/Shy1"/>
</dbReference>
<keyword evidence="6" id="KW-1003">Cell membrane</keyword>
<reference evidence="7 8" key="1">
    <citation type="submission" date="2016-10" db="EMBL/GenBank/DDBJ databases">
        <authorList>
            <person name="de Groot N.N."/>
        </authorList>
    </citation>
    <scope>NUCLEOTIDE SEQUENCE [LARGE SCALE GENOMIC DNA]</scope>
    <source>
        <strain evidence="7 8">DSM 19548</strain>
    </source>
</reference>
<comment type="similarity">
    <text evidence="2 6">Belongs to the SURF1 family.</text>
</comment>
<accession>A0A1I1IS07</accession>
<evidence type="ECO:0000256" key="3">
    <source>
        <dbReference type="ARBA" id="ARBA00022692"/>
    </source>
</evidence>
<evidence type="ECO:0000313" key="8">
    <source>
        <dbReference type="Proteomes" id="UP000198728"/>
    </source>
</evidence>
<name>A0A1I1IS07_9RHOB</name>
<protein>
    <recommendedName>
        <fullName evidence="6">SURF1-like protein</fullName>
    </recommendedName>
</protein>
<comment type="subcellular location">
    <subcellularLocation>
        <location evidence="6">Cell membrane</location>
        <topology evidence="6">Multi-pass membrane protein</topology>
    </subcellularLocation>
    <subcellularLocation>
        <location evidence="1">Membrane</location>
    </subcellularLocation>
</comment>
<dbReference type="PANTHER" id="PTHR23427:SF2">
    <property type="entry name" value="SURFEIT LOCUS PROTEIN 1"/>
    <property type="match status" value="1"/>
</dbReference>
<evidence type="ECO:0000256" key="1">
    <source>
        <dbReference type="ARBA" id="ARBA00004370"/>
    </source>
</evidence>
<dbReference type="InterPro" id="IPR045214">
    <property type="entry name" value="Surf1/Surf4"/>
</dbReference>
<keyword evidence="3 6" id="KW-0812">Transmembrane</keyword>
<feature type="transmembrane region" description="Helical" evidence="6">
    <location>
        <begin position="195"/>
        <end position="217"/>
    </location>
</feature>
<dbReference type="RefSeq" id="WP_093360514.1">
    <property type="nucleotide sequence ID" value="NZ_FOLG01000004.1"/>
</dbReference>
<keyword evidence="5 6" id="KW-0472">Membrane</keyword>
<keyword evidence="4 6" id="KW-1133">Transmembrane helix</keyword>